<evidence type="ECO:0000256" key="2">
    <source>
        <dbReference type="RuleBase" id="RU368071"/>
    </source>
</evidence>
<name>A0AAV4FB76_9GAST</name>
<dbReference type="Gene3D" id="1.20.1050.10">
    <property type="match status" value="1"/>
</dbReference>
<evidence type="ECO:0000259" key="3">
    <source>
        <dbReference type="PROSITE" id="PS50404"/>
    </source>
</evidence>
<dbReference type="Proteomes" id="UP000762676">
    <property type="component" value="Unassembled WGS sequence"/>
</dbReference>
<dbReference type="Gene3D" id="3.40.30.10">
    <property type="entry name" value="Glutaredoxin"/>
    <property type="match status" value="1"/>
</dbReference>
<dbReference type="GO" id="GO:0050610">
    <property type="term" value="F:methylarsonate reductase activity"/>
    <property type="evidence" value="ECO:0007669"/>
    <property type="project" value="UniProtKB-UniRule"/>
</dbReference>
<comment type="catalytic activity">
    <reaction evidence="2">
        <text>L-dehydroascorbate + 2 glutathione = glutathione disulfide + L-ascorbate</text>
        <dbReference type="Rhea" id="RHEA:24424"/>
        <dbReference type="ChEBI" id="CHEBI:38290"/>
        <dbReference type="ChEBI" id="CHEBI:57925"/>
        <dbReference type="ChEBI" id="CHEBI:58297"/>
        <dbReference type="ChEBI" id="CHEBI:58539"/>
        <dbReference type="EC" id="1.8.5.1"/>
    </reaction>
</comment>
<dbReference type="GO" id="GO:0004364">
    <property type="term" value="F:glutathione transferase activity"/>
    <property type="evidence" value="ECO:0007669"/>
    <property type="project" value="UniProtKB-UniRule"/>
</dbReference>
<comment type="catalytic activity">
    <reaction evidence="2">
        <text>RX + glutathione = an S-substituted glutathione + a halide anion + H(+)</text>
        <dbReference type="Rhea" id="RHEA:16437"/>
        <dbReference type="ChEBI" id="CHEBI:15378"/>
        <dbReference type="ChEBI" id="CHEBI:16042"/>
        <dbReference type="ChEBI" id="CHEBI:17792"/>
        <dbReference type="ChEBI" id="CHEBI:57925"/>
        <dbReference type="ChEBI" id="CHEBI:90779"/>
        <dbReference type="EC" id="2.5.1.18"/>
    </reaction>
</comment>
<evidence type="ECO:0000313" key="5">
    <source>
        <dbReference type="Proteomes" id="UP000762676"/>
    </source>
</evidence>
<dbReference type="GO" id="GO:0005737">
    <property type="term" value="C:cytoplasm"/>
    <property type="evidence" value="ECO:0007669"/>
    <property type="project" value="InterPro"/>
</dbReference>
<dbReference type="InterPro" id="IPR005442">
    <property type="entry name" value="GST_omega"/>
</dbReference>
<sequence length="204" mass="23678">MSLKSFAQGSVFPPTKQGVLRLYNMRFCPFAQRTRLVLLHKNIPHEVVNVHLKSKPDWFLELNPLGQVPVLQIDDKVVPESTATCEWLDDVYPENRLTPVDPYRRAWDRVLTEYISKVRRSKPCMFDFLLWPFFERFPMLAVLKENPGMLDLEAGKFPTLSAWDKAMRKLPAVMATSFDAQSHATWFKGHLSGAPDYDMYLKED</sequence>
<dbReference type="SFLD" id="SFLDS00019">
    <property type="entry name" value="Glutathione_Transferase_(cytos"/>
    <property type="match status" value="1"/>
</dbReference>
<dbReference type="PANTHER" id="PTHR43968">
    <property type="match status" value="1"/>
</dbReference>
<proteinExistence type="inferred from homology"/>
<dbReference type="GO" id="GO:0006749">
    <property type="term" value="P:glutathione metabolic process"/>
    <property type="evidence" value="ECO:0007669"/>
    <property type="project" value="UniProtKB-UniRule"/>
</dbReference>
<evidence type="ECO:0000256" key="1">
    <source>
        <dbReference type="ARBA" id="ARBA00011067"/>
    </source>
</evidence>
<dbReference type="InterPro" id="IPR036249">
    <property type="entry name" value="Thioredoxin-like_sf"/>
</dbReference>
<accession>A0AAV4FB76</accession>
<dbReference type="InterPro" id="IPR040079">
    <property type="entry name" value="Glutathione_S-Trfase"/>
</dbReference>
<dbReference type="EC" id="2.5.1.18" evidence="2"/>
<protein>
    <recommendedName>
        <fullName evidence="2">Glutathione S-transferase omega</fullName>
        <shortName evidence="2">GSTO</shortName>
        <ecNumber evidence="2">1.20.4.2</ecNumber>
        <ecNumber evidence="2">1.8.5.1</ecNumber>
        <ecNumber evidence="2">2.5.1.18</ecNumber>
    </recommendedName>
    <alternativeName>
        <fullName evidence="2">Glutathione-dependent dehydroascorbate reductase</fullName>
    </alternativeName>
    <alternativeName>
        <fullName evidence="2">Monomethylarsonic acid reductase</fullName>
    </alternativeName>
</protein>
<comment type="similarity">
    <text evidence="1 2">Belongs to the GST superfamily. Omega family.</text>
</comment>
<dbReference type="EMBL" id="BMAT01011332">
    <property type="protein sequence ID" value="GFR70613.1"/>
    <property type="molecule type" value="Genomic_DNA"/>
</dbReference>
<dbReference type="EC" id="1.20.4.2" evidence="2"/>
<evidence type="ECO:0000313" key="4">
    <source>
        <dbReference type="EMBL" id="GFR70613.1"/>
    </source>
</evidence>
<dbReference type="SUPFAM" id="SSF47616">
    <property type="entry name" value="GST C-terminal domain-like"/>
    <property type="match status" value="1"/>
</dbReference>
<dbReference type="AlphaFoldDB" id="A0AAV4FB76"/>
<dbReference type="FunFam" id="3.40.30.10:FF:000123">
    <property type="entry name" value="Glutathione transferase o1"/>
    <property type="match status" value="1"/>
</dbReference>
<dbReference type="PANTHER" id="PTHR43968:SF6">
    <property type="entry name" value="GLUTATHIONE S-TRANSFERASE OMEGA"/>
    <property type="match status" value="1"/>
</dbReference>
<dbReference type="Pfam" id="PF13417">
    <property type="entry name" value="GST_N_3"/>
    <property type="match status" value="1"/>
</dbReference>
<comment type="catalytic activity">
    <reaction evidence="2">
        <text>methylarsonate + 2 glutathione + H(+) = methylarsonous acid + glutathione disulfide + H2O</text>
        <dbReference type="Rhea" id="RHEA:15969"/>
        <dbReference type="ChEBI" id="CHEBI:15377"/>
        <dbReference type="ChEBI" id="CHEBI:15378"/>
        <dbReference type="ChEBI" id="CHEBI:17826"/>
        <dbReference type="ChEBI" id="CHEBI:33409"/>
        <dbReference type="ChEBI" id="CHEBI:57925"/>
        <dbReference type="ChEBI" id="CHEBI:58297"/>
        <dbReference type="EC" id="1.20.4.2"/>
    </reaction>
</comment>
<feature type="domain" description="GST N-terminal" evidence="3">
    <location>
        <begin position="18"/>
        <end position="96"/>
    </location>
</feature>
<dbReference type="InterPro" id="IPR004045">
    <property type="entry name" value="Glutathione_S-Trfase_N"/>
</dbReference>
<keyword evidence="2" id="KW-0560">Oxidoreductase</keyword>
<dbReference type="GO" id="GO:0045174">
    <property type="term" value="F:glutathione dehydrogenase (ascorbate) activity"/>
    <property type="evidence" value="ECO:0007669"/>
    <property type="project" value="UniProtKB-UniRule"/>
</dbReference>
<dbReference type="PROSITE" id="PS50404">
    <property type="entry name" value="GST_NTER"/>
    <property type="match status" value="1"/>
</dbReference>
<keyword evidence="2" id="KW-0808">Transferase</keyword>
<reference evidence="4 5" key="1">
    <citation type="journal article" date="2021" name="Elife">
        <title>Chloroplast acquisition without the gene transfer in kleptoplastic sea slugs, Plakobranchus ocellatus.</title>
        <authorList>
            <person name="Maeda T."/>
            <person name="Takahashi S."/>
            <person name="Yoshida T."/>
            <person name="Shimamura S."/>
            <person name="Takaki Y."/>
            <person name="Nagai Y."/>
            <person name="Toyoda A."/>
            <person name="Suzuki Y."/>
            <person name="Arimoto A."/>
            <person name="Ishii H."/>
            <person name="Satoh N."/>
            <person name="Nishiyama T."/>
            <person name="Hasebe M."/>
            <person name="Maruyama T."/>
            <person name="Minagawa J."/>
            <person name="Obokata J."/>
            <person name="Shigenobu S."/>
        </authorList>
    </citation>
    <scope>NUCLEOTIDE SEQUENCE [LARGE SCALE GENOMIC DNA]</scope>
</reference>
<organism evidence="4 5">
    <name type="scientific">Elysia marginata</name>
    <dbReference type="NCBI Taxonomy" id="1093978"/>
    <lineage>
        <taxon>Eukaryota</taxon>
        <taxon>Metazoa</taxon>
        <taxon>Spiralia</taxon>
        <taxon>Lophotrochozoa</taxon>
        <taxon>Mollusca</taxon>
        <taxon>Gastropoda</taxon>
        <taxon>Heterobranchia</taxon>
        <taxon>Euthyneura</taxon>
        <taxon>Panpulmonata</taxon>
        <taxon>Sacoglossa</taxon>
        <taxon>Placobranchoidea</taxon>
        <taxon>Plakobranchidae</taxon>
        <taxon>Elysia</taxon>
    </lineage>
</organism>
<dbReference type="PRINTS" id="PR01625">
    <property type="entry name" value="GSTRNSFRASEO"/>
</dbReference>
<comment type="function">
    <text evidence="2">Exhibits glutathione-dependent thiol transferase activity. Has high dehydroascorbate reductase activity and may contribute to the recycling of ascorbic acid. Participates in the biotransformation of inorganic arsenic and reduces monomethylarsonic acid (MMA).</text>
</comment>
<dbReference type="InterPro" id="IPR050983">
    <property type="entry name" value="GST_Omega/HSP26"/>
</dbReference>
<comment type="caution">
    <text evidence="4">The sequence shown here is derived from an EMBL/GenBank/DDBJ whole genome shotgun (WGS) entry which is preliminary data.</text>
</comment>
<dbReference type="SUPFAM" id="SSF52833">
    <property type="entry name" value="Thioredoxin-like"/>
    <property type="match status" value="1"/>
</dbReference>
<dbReference type="EC" id="1.8.5.1" evidence="2"/>
<dbReference type="SFLD" id="SFLDG00358">
    <property type="entry name" value="Main_(cytGST)"/>
    <property type="match status" value="1"/>
</dbReference>
<dbReference type="InterPro" id="IPR036282">
    <property type="entry name" value="Glutathione-S-Trfase_C_sf"/>
</dbReference>
<keyword evidence="5" id="KW-1185">Reference proteome</keyword>
<gene>
    <name evidence="4" type="ORF">ElyMa_005657400</name>
</gene>